<dbReference type="SUPFAM" id="SSF82185">
    <property type="entry name" value="Histone H3 K4-specific methyltransferase SET7/9 N-terminal domain"/>
    <property type="match status" value="1"/>
</dbReference>
<proteinExistence type="predicted"/>
<protein>
    <submittedName>
        <fullName evidence="3">Uncharacterized protein</fullName>
    </submittedName>
</protein>
<dbReference type="OrthoDB" id="10001405at2759"/>
<sequence>MSTTTTTLDMIKVWTKIIDNEPEKVHIQADADIDDLKNELFDGNKEKKRHYYGIFNNERLPSSTRVPQNTTCEQPILFLKIDENNLDVTPVITTGLNTETPNEYVLNKTFNIPPIENEDENEMEVKTATPVLTAFTETTKIDHIPTHLVDTIHYKNGDKYVGEINTQREPHGKGIMSWKNGRRYEGQWMNGKKDGQGVEYGANGAVNTIGEWKDDVAVSSQNDDD</sequence>
<name>A0A815XFX6_9BILA</name>
<gene>
    <name evidence="2" type="ORF">BJG266_LOCUS22126</name>
    <name evidence="3" type="ORF">QVE165_LOCUS47587</name>
</gene>
<keyword evidence="4" id="KW-1185">Reference proteome</keyword>
<evidence type="ECO:0000256" key="1">
    <source>
        <dbReference type="ARBA" id="ARBA00022737"/>
    </source>
</evidence>
<dbReference type="PANTHER" id="PTHR23084:SF263">
    <property type="entry name" value="MORN REPEAT-CONTAINING PROTEIN 1"/>
    <property type="match status" value="1"/>
</dbReference>
<keyword evidence="1" id="KW-0677">Repeat</keyword>
<dbReference type="PANTHER" id="PTHR23084">
    <property type="entry name" value="PHOSPHATIDYLINOSITOL-4-PHOSPHATE 5-KINASE RELATED"/>
    <property type="match status" value="1"/>
</dbReference>
<organism evidence="3 4">
    <name type="scientific">Adineta steineri</name>
    <dbReference type="NCBI Taxonomy" id="433720"/>
    <lineage>
        <taxon>Eukaryota</taxon>
        <taxon>Metazoa</taxon>
        <taxon>Spiralia</taxon>
        <taxon>Gnathifera</taxon>
        <taxon>Rotifera</taxon>
        <taxon>Eurotatoria</taxon>
        <taxon>Bdelloidea</taxon>
        <taxon>Adinetida</taxon>
        <taxon>Adinetidae</taxon>
        <taxon>Adineta</taxon>
    </lineage>
</organism>
<evidence type="ECO:0000313" key="4">
    <source>
        <dbReference type="Proteomes" id="UP000663832"/>
    </source>
</evidence>
<reference evidence="3" key="1">
    <citation type="submission" date="2021-02" db="EMBL/GenBank/DDBJ databases">
        <authorList>
            <person name="Nowell W R."/>
        </authorList>
    </citation>
    <scope>NUCLEOTIDE SEQUENCE</scope>
</reference>
<comment type="caution">
    <text evidence="3">The sequence shown here is derived from an EMBL/GenBank/DDBJ whole genome shotgun (WGS) entry which is preliminary data.</text>
</comment>
<dbReference type="Gene3D" id="2.20.110.10">
    <property type="entry name" value="Histone H3 K4-specific methyltransferase SET7/9 N-terminal domain"/>
    <property type="match status" value="1"/>
</dbReference>
<dbReference type="AlphaFoldDB" id="A0A815XFX6"/>
<dbReference type="Proteomes" id="UP000663832">
    <property type="component" value="Unassembled WGS sequence"/>
</dbReference>
<dbReference type="EMBL" id="CAJNOM010000759">
    <property type="protein sequence ID" value="CAF1557260.1"/>
    <property type="molecule type" value="Genomic_DNA"/>
</dbReference>
<accession>A0A815XFX6</accession>
<evidence type="ECO:0000313" key="2">
    <source>
        <dbReference type="EMBL" id="CAF1115071.1"/>
    </source>
</evidence>
<dbReference type="EMBL" id="CAJNOI010000136">
    <property type="protein sequence ID" value="CAF1115071.1"/>
    <property type="molecule type" value="Genomic_DNA"/>
</dbReference>
<evidence type="ECO:0000313" key="3">
    <source>
        <dbReference type="EMBL" id="CAF1557260.1"/>
    </source>
</evidence>
<dbReference type="Pfam" id="PF02493">
    <property type="entry name" value="MORN"/>
    <property type="match status" value="2"/>
</dbReference>
<dbReference type="Proteomes" id="UP000663877">
    <property type="component" value="Unassembled WGS sequence"/>
</dbReference>
<dbReference type="SMART" id="SM00698">
    <property type="entry name" value="MORN"/>
    <property type="match status" value="2"/>
</dbReference>
<dbReference type="InterPro" id="IPR003409">
    <property type="entry name" value="MORN"/>
</dbReference>